<proteinExistence type="predicted"/>
<dbReference type="AlphaFoldDB" id="A0A8J8NSQ1"/>
<accession>A0A8J8NSQ1</accession>
<dbReference type="InterPro" id="IPR006571">
    <property type="entry name" value="TLDc_dom"/>
</dbReference>
<evidence type="ECO:0000313" key="3">
    <source>
        <dbReference type="Proteomes" id="UP000785679"/>
    </source>
</evidence>
<dbReference type="Pfam" id="PF07534">
    <property type="entry name" value="TLD"/>
    <property type="match status" value="1"/>
</dbReference>
<name>A0A8J8NSQ1_HALGN</name>
<reference evidence="2" key="1">
    <citation type="submission" date="2019-06" db="EMBL/GenBank/DDBJ databases">
        <authorList>
            <person name="Zheng W."/>
        </authorList>
    </citation>
    <scope>NUCLEOTIDE SEQUENCE</scope>
    <source>
        <strain evidence="2">QDHG01</strain>
    </source>
</reference>
<comment type="caution">
    <text evidence="2">The sequence shown here is derived from an EMBL/GenBank/DDBJ whole genome shotgun (WGS) entry which is preliminary data.</text>
</comment>
<dbReference type="OrthoDB" id="25620at2759"/>
<dbReference type="EMBL" id="RRYP01008405">
    <property type="protein sequence ID" value="TNV79800.1"/>
    <property type="molecule type" value="Genomic_DNA"/>
</dbReference>
<evidence type="ECO:0000313" key="2">
    <source>
        <dbReference type="EMBL" id="TNV79800.1"/>
    </source>
</evidence>
<keyword evidence="3" id="KW-1185">Reference proteome</keyword>
<sequence length="243" mass="27446">MVLMYSGLQEQHRTLKQEVVDNQRDCNDKFAVLDKKYQQLEQRFLSLEQQHNSPQEEANQQKAIIVADNWKGFDSLIIDNYTKYNKINSFFAQAGRLLTQLHLLYRGSADTFAASAFHSKCDTQTNTLTIVKTTDGKIIGGFTTLSWDHTADVKSDTEAWLFNIEAPIIFKIKQGGRNAIYANSAYGPVFGIGHDLCICDNANQRRENGVSGSSYVYDVGVSNLFLTQGTVFFTVEEIEVYQV</sequence>
<dbReference type="PROSITE" id="PS51886">
    <property type="entry name" value="TLDC"/>
    <property type="match status" value="1"/>
</dbReference>
<organism evidence="2 3">
    <name type="scientific">Halteria grandinella</name>
    <dbReference type="NCBI Taxonomy" id="5974"/>
    <lineage>
        <taxon>Eukaryota</taxon>
        <taxon>Sar</taxon>
        <taxon>Alveolata</taxon>
        <taxon>Ciliophora</taxon>
        <taxon>Intramacronucleata</taxon>
        <taxon>Spirotrichea</taxon>
        <taxon>Stichotrichia</taxon>
        <taxon>Sporadotrichida</taxon>
        <taxon>Halteriidae</taxon>
        <taxon>Halteria</taxon>
    </lineage>
</organism>
<dbReference type="Proteomes" id="UP000785679">
    <property type="component" value="Unassembled WGS sequence"/>
</dbReference>
<gene>
    <name evidence="2" type="ORF">FGO68_gene3196</name>
</gene>
<evidence type="ECO:0000259" key="1">
    <source>
        <dbReference type="PROSITE" id="PS51886"/>
    </source>
</evidence>
<protein>
    <recommendedName>
        <fullName evidence="1">TLDc domain-containing protein</fullName>
    </recommendedName>
</protein>
<feature type="domain" description="TLDc" evidence="1">
    <location>
        <begin position="77"/>
        <end position="243"/>
    </location>
</feature>